<comment type="caution">
    <text evidence="2">The sequence shown here is derived from an EMBL/GenBank/DDBJ whole genome shotgun (WGS) entry which is preliminary data.</text>
</comment>
<reference evidence="2 3" key="1">
    <citation type="submission" date="2022-04" db="EMBL/GenBank/DDBJ databases">
        <title>Positive selection, recombination, and allopatry shape intraspecific diversity of widespread and dominant cyanobacteria.</title>
        <authorList>
            <person name="Wei J."/>
            <person name="Shu W."/>
            <person name="Hu C."/>
        </authorList>
    </citation>
    <scope>NUCLEOTIDE SEQUENCE [LARGE SCALE GENOMIC DNA]</scope>
    <source>
        <strain evidence="2 3">GB2-A4</strain>
    </source>
</reference>
<keyword evidence="3" id="KW-1185">Reference proteome</keyword>
<sequence>MQNKQVRLASMLSAGILMLGVPAVTLMQEPASAQTATQATVGNLISALNNIAVQITNLEALNNLTVENVRVVNVEDVLNGNNVEALNNALNRNNVEIDVLRRSLNNNEVIKNVLNNNDVAINDVVAIEVLSGGDVVVFAQ</sequence>
<dbReference type="Proteomes" id="UP001464891">
    <property type="component" value="Unassembled WGS sequence"/>
</dbReference>
<protein>
    <submittedName>
        <fullName evidence="2">Uncharacterized protein</fullName>
    </submittedName>
</protein>
<dbReference type="RefSeq" id="WP_190432302.1">
    <property type="nucleotide sequence ID" value="NZ_JAMPKM010000012.1"/>
</dbReference>
<accession>A0ABV0JBL8</accession>
<feature type="chain" id="PRO_5045964562" evidence="1">
    <location>
        <begin position="34"/>
        <end position="140"/>
    </location>
</feature>
<name>A0ABV0JBL8_9CYAN</name>
<organism evidence="2 3">
    <name type="scientific">Trichocoleus desertorum GB2-A4</name>
    <dbReference type="NCBI Taxonomy" id="2933944"/>
    <lineage>
        <taxon>Bacteria</taxon>
        <taxon>Bacillati</taxon>
        <taxon>Cyanobacteriota</taxon>
        <taxon>Cyanophyceae</taxon>
        <taxon>Leptolyngbyales</taxon>
        <taxon>Trichocoleusaceae</taxon>
        <taxon>Trichocoleus</taxon>
    </lineage>
</organism>
<keyword evidence="1" id="KW-0732">Signal</keyword>
<gene>
    <name evidence="2" type="ORF">NC998_18905</name>
</gene>
<evidence type="ECO:0000256" key="1">
    <source>
        <dbReference type="SAM" id="SignalP"/>
    </source>
</evidence>
<evidence type="ECO:0000313" key="2">
    <source>
        <dbReference type="EMBL" id="MEP0819174.1"/>
    </source>
</evidence>
<dbReference type="EMBL" id="JAMPKM010000012">
    <property type="protein sequence ID" value="MEP0819174.1"/>
    <property type="molecule type" value="Genomic_DNA"/>
</dbReference>
<proteinExistence type="predicted"/>
<evidence type="ECO:0000313" key="3">
    <source>
        <dbReference type="Proteomes" id="UP001464891"/>
    </source>
</evidence>
<feature type="signal peptide" evidence="1">
    <location>
        <begin position="1"/>
        <end position="33"/>
    </location>
</feature>